<dbReference type="GO" id="GO:0005121">
    <property type="term" value="F:Toll binding"/>
    <property type="evidence" value="ECO:0007669"/>
    <property type="project" value="TreeGrafter"/>
</dbReference>
<dbReference type="AlphaFoldDB" id="A0A8B7N0S4"/>
<dbReference type="RefSeq" id="XP_018007426.2">
    <property type="nucleotide sequence ID" value="XM_018151937.2"/>
</dbReference>
<dbReference type="PANTHER" id="PTHR23199">
    <property type="entry name" value="NEUROTROPHIN 1-RELATED"/>
    <property type="match status" value="1"/>
</dbReference>
<dbReference type="GO" id="GO:0021556">
    <property type="term" value="P:central nervous system formation"/>
    <property type="evidence" value="ECO:0007669"/>
    <property type="project" value="TreeGrafter"/>
</dbReference>
<gene>
    <name evidence="6" type="primary">LOC108665205</name>
</gene>
<evidence type="ECO:0000313" key="5">
    <source>
        <dbReference type="Proteomes" id="UP000694843"/>
    </source>
</evidence>
<dbReference type="InterPro" id="IPR052444">
    <property type="entry name" value="Spz/Toll_ligand-like"/>
</dbReference>
<evidence type="ECO:0000256" key="2">
    <source>
        <dbReference type="ARBA" id="ARBA00023157"/>
    </source>
</evidence>
<dbReference type="InterPro" id="IPR032104">
    <property type="entry name" value="Spaetzle"/>
</dbReference>
<dbReference type="FunFam" id="2.10.90.10:FF:000035">
    <property type="entry name" value="Spz1"/>
    <property type="match status" value="1"/>
</dbReference>
<dbReference type="Proteomes" id="UP000694843">
    <property type="component" value="Unplaced"/>
</dbReference>
<feature type="domain" description="Spaetzle" evidence="4">
    <location>
        <begin position="188"/>
        <end position="285"/>
    </location>
</feature>
<protein>
    <submittedName>
        <fullName evidence="6">Neurotrophin 1-like</fullName>
    </submittedName>
</protein>
<dbReference type="GeneID" id="108665205"/>
<evidence type="ECO:0000259" key="4">
    <source>
        <dbReference type="Pfam" id="PF16077"/>
    </source>
</evidence>
<name>A0A8B7N0S4_HYAAZ</name>
<dbReference type="PANTHER" id="PTHR23199:SF12">
    <property type="entry name" value="NEUROTROPHIN 1-RELATED"/>
    <property type="match status" value="1"/>
</dbReference>
<reference evidence="6" key="1">
    <citation type="submission" date="2025-08" db="UniProtKB">
        <authorList>
            <consortium name="RefSeq"/>
        </authorList>
    </citation>
    <scope>IDENTIFICATION</scope>
    <source>
        <tissue evidence="6">Whole organism</tissue>
    </source>
</reference>
<dbReference type="KEGG" id="hazt:108665205"/>
<dbReference type="GO" id="GO:0045087">
    <property type="term" value="P:innate immune response"/>
    <property type="evidence" value="ECO:0007669"/>
    <property type="project" value="TreeGrafter"/>
</dbReference>
<keyword evidence="5" id="KW-1185">Reference proteome</keyword>
<proteinExistence type="predicted"/>
<sequence length="293" mass="33036">MRHGACESATDADPAIVSHRGPLSRASFPALYTTPLPPHGFHAPSYAFPSPDLFLSALRFGQSQPSFVFSPSGPLQSSLLHHQLLGFSTPSPFIKQKFAHEENILQTLHHSKPLHGFSPRICNREPPPKCSYNTTKPWCNVDHYYPLFDIEADLHYHRRGVAGLYADVANLDTTNSVVGPLKLIDETYLCPSQTNYIRPLRAQDIKGTWRIIVNGVKIDNEHLTQTVRMEECHHHGLPCPLLPHCYSSTCLQKSTFQRFLVYDPCDARFPFATQTFKFPTSCSCRLDDSYVIN</sequence>
<evidence type="ECO:0000256" key="1">
    <source>
        <dbReference type="ARBA" id="ARBA00022729"/>
    </source>
</evidence>
<accession>A0A8B7N0S4</accession>
<dbReference type="OrthoDB" id="10064289at2759"/>
<evidence type="ECO:0000256" key="3">
    <source>
        <dbReference type="ARBA" id="ARBA00023180"/>
    </source>
</evidence>
<dbReference type="GO" id="GO:0008083">
    <property type="term" value="F:growth factor activity"/>
    <property type="evidence" value="ECO:0007669"/>
    <property type="project" value="TreeGrafter"/>
</dbReference>
<keyword evidence="1" id="KW-0732">Signal</keyword>
<dbReference type="SUPFAM" id="SSF57501">
    <property type="entry name" value="Cystine-knot cytokines"/>
    <property type="match status" value="1"/>
</dbReference>
<dbReference type="InterPro" id="IPR029034">
    <property type="entry name" value="Cystine-knot_cytokine"/>
</dbReference>
<dbReference type="Gene3D" id="2.10.90.10">
    <property type="entry name" value="Cystine-knot cytokines"/>
    <property type="match status" value="1"/>
</dbReference>
<evidence type="ECO:0000313" key="6">
    <source>
        <dbReference type="RefSeq" id="XP_018007426.2"/>
    </source>
</evidence>
<organism evidence="5 6">
    <name type="scientific">Hyalella azteca</name>
    <name type="common">Amphipod</name>
    <dbReference type="NCBI Taxonomy" id="294128"/>
    <lineage>
        <taxon>Eukaryota</taxon>
        <taxon>Metazoa</taxon>
        <taxon>Ecdysozoa</taxon>
        <taxon>Arthropoda</taxon>
        <taxon>Crustacea</taxon>
        <taxon>Multicrustacea</taxon>
        <taxon>Malacostraca</taxon>
        <taxon>Eumalacostraca</taxon>
        <taxon>Peracarida</taxon>
        <taxon>Amphipoda</taxon>
        <taxon>Senticaudata</taxon>
        <taxon>Talitrida</taxon>
        <taxon>Talitroidea</taxon>
        <taxon>Hyalellidae</taxon>
        <taxon>Hyalella</taxon>
    </lineage>
</organism>
<keyword evidence="3" id="KW-0325">Glycoprotein</keyword>
<dbReference type="GO" id="GO:0005615">
    <property type="term" value="C:extracellular space"/>
    <property type="evidence" value="ECO:0007669"/>
    <property type="project" value="UniProtKB-ARBA"/>
</dbReference>
<keyword evidence="2" id="KW-1015">Disulfide bond</keyword>
<dbReference type="Pfam" id="PF16077">
    <property type="entry name" value="Spaetzle"/>
    <property type="match status" value="1"/>
</dbReference>